<dbReference type="OrthoDB" id="250531at2"/>
<keyword evidence="2 11" id="KW-0963">Cytoplasm</keyword>
<name>A0A2K1P7D0_9BACT</name>
<feature type="binding site" evidence="11">
    <location>
        <begin position="121"/>
        <end position="127"/>
    </location>
    <ligand>
        <name>ATP</name>
        <dbReference type="ChEBI" id="CHEBI:30616"/>
    </ligand>
</feature>
<dbReference type="PANTHER" id="PTHR10457">
    <property type="entry name" value="MEVALONATE KINASE/GALACTOKINASE"/>
    <property type="match status" value="1"/>
</dbReference>
<dbReference type="InterPro" id="IPR019741">
    <property type="entry name" value="Galactokinase_CS"/>
</dbReference>
<dbReference type="GO" id="GO:0004335">
    <property type="term" value="F:galactokinase activity"/>
    <property type="evidence" value="ECO:0007669"/>
    <property type="project" value="UniProtKB-UniRule"/>
</dbReference>
<evidence type="ECO:0000256" key="9">
    <source>
        <dbReference type="ARBA" id="ARBA00023144"/>
    </source>
</evidence>
<dbReference type="EMBL" id="AZRM01000050">
    <property type="protein sequence ID" value="PNR98714.1"/>
    <property type="molecule type" value="Genomic_DNA"/>
</dbReference>
<dbReference type="PANTHER" id="PTHR10457:SF7">
    <property type="entry name" value="GALACTOKINASE-RELATED"/>
    <property type="match status" value="1"/>
</dbReference>
<protein>
    <recommendedName>
        <fullName evidence="11 12">Galactokinase</fullName>
        <ecNumber evidence="11 12">2.7.1.6</ecNumber>
    </recommendedName>
    <alternativeName>
        <fullName evidence="11">Galactose kinase</fullName>
    </alternativeName>
</protein>
<dbReference type="GO" id="GO:0006012">
    <property type="term" value="P:galactose metabolic process"/>
    <property type="evidence" value="ECO:0007669"/>
    <property type="project" value="UniProtKB-UniRule"/>
</dbReference>
<proteinExistence type="inferred from homology"/>
<evidence type="ECO:0000256" key="1">
    <source>
        <dbReference type="ARBA" id="ARBA00006566"/>
    </source>
</evidence>
<evidence type="ECO:0000313" key="17">
    <source>
        <dbReference type="Proteomes" id="UP000236199"/>
    </source>
</evidence>
<dbReference type="Pfam" id="PF00288">
    <property type="entry name" value="GHMP_kinases_N"/>
    <property type="match status" value="1"/>
</dbReference>
<evidence type="ECO:0000256" key="7">
    <source>
        <dbReference type="ARBA" id="ARBA00022840"/>
    </source>
</evidence>
<dbReference type="Pfam" id="PF08544">
    <property type="entry name" value="GHMP_kinases_C"/>
    <property type="match status" value="1"/>
</dbReference>
<dbReference type="PROSITE" id="PS00627">
    <property type="entry name" value="GHMP_KINASES_ATP"/>
    <property type="match status" value="1"/>
</dbReference>
<dbReference type="Proteomes" id="UP000236199">
    <property type="component" value="Unassembled WGS sequence"/>
</dbReference>
<evidence type="ECO:0000256" key="5">
    <source>
        <dbReference type="ARBA" id="ARBA00022741"/>
    </source>
</evidence>
<keyword evidence="5 11" id="KW-0547">Nucleotide-binding</keyword>
<dbReference type="GO" id="GO:0000287">
    <property type="term" value="F:magnesium ion binding"/>
    <property type="evidence" value="ECO:0007669"/>
    <property type="project" value="UniProtKB-UniRule"/>
</dbReference>
<dbReference type="InterPro" id="IPR014721">
    <property type="entry name" value="Ribsml_uS5_D2-typ_fold_subgr"/>
</dbReference>
<dbReference type="InterPro" id="IPR006203">
    <property type="entry name" value="GHMP_knse_ATP-bd_CS"/>
</dbReference>
<keyword evidence="8 11" id="KW-0460">Magnesium</keyword>
<feature type="active site" description="Proton acceptor" evidence="11">
    <location>
        <position position="173"/>
    </location>
</feature>
<dbReference type="UniPathway" id="UPA00214"/>
<dbReference type="InterPro" id="IPR013750">
    <property type="entry name" value="GHMP_kinase_C_dom"/>
</dbReference>
<keyword evidence="7 11" id="KW-0067">ATP-binding</keyword>
<accession>A0A2K1P7D0</accession>
<feature type="site" description="Transition state stabilizer" evidence="11">
    <location>
        <position position="26"/>
    </location>
</feature>
<comment type="subcellular location">
    <subcellularLocation>
        <location evidence="11">Cytoplasm</location>
    </subcellularLocation>
</comment>
<gene>
    <name evidence="11" type="primary">galK</name>
    <name evidence="16" type="ORF">X928_09000</name>
</gene>
<evidence type="ECO:0000256" key="12">
    <source>
        <dbReference type="NCBIfam" id="TIGR00131"/>
    </source>
</evidence>
<evidence type="ECO:0000259" key="15">
    <source>
        <dbReference type="Pfam" id="PF10509"/>
    </source>
</evidence>
<keyword evidence="4 11" id="KW-0479">Metal-binding</keyword>
<dbReference type="Pfam" id="PF10509">
    <property type="entry name" value="GalKase_gal_bdg"/>
    <property type="match status" value="1"/>
</dbReference>
<evidence type="ECO:0000256" key="2">
    <source>
        <dbReference type="ARBA" id="ARBA00022490"/>
    </source>
</evidence>
<keyword evidence="9 11" id="KW-0299">Galactose metabolism</keyword>
<evidence type="ECO:0000256" key="10">
    <source>
        <dbReference type="ARBA" id="ARBA00023277"/>
    </source>
</evidence>
<sequence length="386" mass="43523">MDLLNTFQEIYGVSKKQVQRFFSPGRINLIGEHIDYNGGYVLPVAINLGINGLMNLRDDNLIYLKSMDFPNEVKVDLNKGVDYRKEDSWGNYAKGVIKFLLEDGFPLKGCNILIKGELPNGAGLSSSAALEVLIGFMLLSQNQTPEEIDRTYLALLGQRVENKFIGVNSGIMDQFVIANAKKDQALLLDTQNLTYEYIPCYLDGYSLIIMNTNKRRELASSQYNQRRKECESALEKINQVKEVKVDNLCQCNVKDLEFLDNEIELKRARHVITENQRVIQASKLLKNNDIEGFGALLIQSHNSLKNDYEVTGFELDTIVDEALKIKGCVGARMTGAGFGGCAIALVEKSQVKTFKDQVSKSYYEKTMIEPFFYETTIEDGVKILKN</sequence>
<dbReference type="AlphaFoldDB" id="A0A2K1P7D0"/>
<evidence type="ECO:0000259" key="14">
    <source>
        <dbReference type="Pfam" id="PF08544"/>
    </source>
</evidence>
<dbReference type="RefSeq" id="WP_103079372.1">
    <property type="nucleotide sequence ID" value="NZ_AZRM01000050.1"/>
</dbReference>
<dbReference type="InterPro" id="IPR019539">
    <property type="entry name" value="GalKase_N"/>
</dbReference>
<dbReference type="InterPro" id="IPR020568">
    <property type="entry name" value="Ribosomal_Su5_D2-typ_SF"/>
</dbReference>
<evidence type="ECO:0000313" key="16">
    <source>
        <dbReference type="EMBL" id="PNR98714.1"/>
    </source>
</evidence>
<dbReference type="InterPro" id="IPR022963">
    <property type="entry name" value="Galactokinase_bac"/>
</dbReference>
<feature type="binding site" evidence="11">
    <location>
        <position position="66"/>
    </location>
    <ligand>
        <name>ATP</name>
        <dbReference type="ChEBI" id="CHEBI:30616"/>
    </ligand>
</feature>
<dbReference type="PIRSF" id="PIRSF000530">
    <property type="entry name" value="Galactokinase"/>
    <property type="match status" value="1"/>
</dbReference>
<feature type="binding site" evidence="11">
    <location>
        <position position="161"/>
    </location>
    <ligand>
        <name>Mg(2+)</name>
        <dbReference type="ChEBI" id="CHEBI:18420"/>
    </ligand>
</feature>
<comment type="caution">
    <text evidence="16">The sequence shown here is derived from an EMBL/GenBank/DDBJ whole genome shotgun (WGS) entry which is preliminary data.</text>
</comment>
<feature type="domain" description="Galactokinase N-terminal" evidence="15">
    <location>
        <begin position="6"/>
        <end position="50"/>
    </location>
</feature>
<evidence type="ECO:0000256" key="6">
    <source>
        <dbReference type="ARBA" id="ARBA00022777"/>
    </source>
</evidence>
<dbReference type="NCBIfam" id="NF003705">
    <property type="entry name" value="PRK05322.1"/>
    <property type="match status" value="1"/>
</dbReference>
<dbReference type="SUPFAM" id="SSF54211">
    <property type="entry name" value="Ribosomal protein S5 domain 2-like"/>
    <property type="match status" value="1"/>
</dbReference>
<dbReference type="PRINTS" id="PR00473">
    <property type="entry name" value="GALCTOKINASE"/>
</dbReference>
<dbReference type="GO" id="GO:0005829">
    <property type="term" value="C:cytosol"/>
    <property type="evidence" value="ECO:0007669"/>
    <property type="project" value="TreeGrafter"/>
</dbReference>
<comment type="catalytic activity">
    <reaction evidence="11">
        <text>alpha-D-galactose + ATP = alpha-D-galactose 1-phosphate + ADP + H(+)</text>
        <dbReference type="Rhea" id="RHEA:13553"/>
        <dbReference type="ChEBI" id="CHEBI:15378"/>
        <dbReference type="ChEBI" id="CHEBI:28061"/>
        <dbReference type="ChEBI" id="CHEBI:30616"/>
        <dbReference type="ChEBI" id="CHEBI:58336"/>
        <dbReference type="ChEBI" id="CHEBI:456216"/>
        <dbReference type="EC" id="2.7.1.6"/>
    </reaction>
</comment>
<dbReference type="InterPro" id="IPR000705">
    <property type="entry name" value="Galactokinase"/>
</dbReference>
<evidence type="ECO:0000256" key="4">
    <source>
        <dbReference type="ARBA" id="ARBA00022723"/>
    </source>
</evidence>
<feature type="domain" description="GHMP kinase C-terminal" evidence="14">
    <location>
        <begin position="283"/>
        <end position="363"/>
    </location>
</feature>
<reference evidence="16 17" key="1">
    <citation type="submission" date="2013-12" db="EMBL/GenBank/DDBJ databases">
        <title>Comparative genomics of Petrotoga isolates.</title>
        <authorList>
            <person name="Nesbo C.L."/>
            <person name="Charchuk R."/>
            <person name="Chow K."/>
        </authorList>
    </citation>
    <scope>NUCLEOTIDE SEQUENCE [LARGE SCALE GENOMIC DNA]</scope>
    <source>
        <strain evidence="16 17">DSM 10691</strain>
    </source>
</reference>
<dbReference type="Gene3D" id="3.30.230.10">
    <property type="match status" value="1"/>
</dbReference>
<dbReference type="InterPro" id="IPR006204">
    <property type="entry name" value="GHMP_kinase_N_dom"/>
</dbReference>
<keyword evidence="10 11" id="KW-0119">Carbohydrate metabolism</keyword>
<dbReference type="GO" id="GO:0005524">
    <property type="term" value="F:ATP binding"/>
    <property type="evidence" value="ECO:0007669"/>
    <property type="project" value="UniProtKB-UniRule"/>
</dbReference>
<keyword evidence="6 11" id="KW-0418">Kinase</keyword>
<organism evidence="16 17">
    <name type="scientific">Petrotoga miotherma DSM 10691</name>
    <dbReference type="NCBI Taxonomy" id="1434326"/>
    <lineage>
        <taxon>Bacteria</taxon>
        <taxon>Thermotogati</taxon>
        <taxon>Thermotogota</taxon>
        <taxon>Thermotogae</taxon>
        <taxon>Petrotogales</taxon>
        <taxon>Petrotogaceae</taxon>
        <taxon>Petrotoga</taxon>
    </lineage>
</organism>
<keyword evidence="3 11" id="KW-0808">Transferase</keyword>
<dbReference type="NCBIfam" id="TIGR00131">
    <property type="entry name" value="gal_kin"/>
    <property type="match status" value="1"/>
</dbReference>
<dbReference type="InterPro" id="IPR006206">
    <property type="entry name" value="Mevalonate/galactokinase"/>
</dbReference>
<feature type="binding site" evidence="11">
    <location>
        <begin position="32"/>
        <end position="35"/>
    </location>
    <ligand>
        <name>substrate</name>
    </ligand>
</feature>
<dbReference type="PROSITE" id="PS00106">
    <property type="entry name" value="GALACTOKINASE"/>
    <property type="match status" value="1"/>
</dbReference>
<comment type="pathway">
    <text evidence="11">Carbohydrate metabolism; galactose metabolism.</text>
</comment>
<dbReference type="PRINTS" id="PR00959">
    <property type="entry name" value="MEVGALKINASE"/>
</dbReference>
<dbReference type="HAMAP" id="MF_00246">
    <property type="entry name" value="Galactokinase"/>
    <property type="match status" value="1"/>
</dbReference>
<dbReference type="Gene3D" id="3.30.70.890">
    <property type="entry name" value="GHMP kinase, C-terminal domain"/>
    <property type="match status" value="1"/>
</dbReference>
<evidence type="ECO:0000259" key="13">
    <source>
        <dbReference type="Pfam" id="PF00288"/>
    </source>
</evidence>
<dbReference type="FunFam" id="3.30.230.10:FF:000017">
    <property type="entry name" value="Galactokinase"/>
    <property type="match status" value="1"/>
</dbReference>
<feature type="binding site" evidence="11">
    <location>
        <position position="223"/>
    </location>
    <ligand>
        <name>substrate</name>
    </ligand>
</feature>
<evidence type="ECO:0000256" key="11">
    <source>
        <dbReference type="HAMAP-Rule" id="MF_00246"/>
    </source>
</evidence>
<dbReference type="SUPFAM" id="SSF55060">
    <property type="entry name" value="GHMP Kinase, C-terminal domain"/>
    <property type="match status" value="1"/>
</dbReference>
<comment type="similarity">
    <text evidence="1 11">Belongs to the GHMP kinase family. GalK subfamily.</text>
</comment>
<dbReference type="InterPro" id="IPR036554">
    <property type="entry name" value="GHMP_kinase_C_sf"/>
</dbReference>
<feature type="binding site" evidence="11">
    <location>
        <position position="127"/>
    </location>
    <ligand>
        <name>Mg(2+)</name>
        <dbReference type="ChEBI" id="CHEBI:18420"/>
    </ligand>
</feature>
<dbReference type="EC" id="2.7.1.6" evidence="11 12"/>
<feature type="domain" description="GHMP kinase N-terminal" evidence="13">
    <location>
        <begin position="91"/>
        <end position="177"/>
    </location>
</feature>
<dbReference type="FunFam" id="3.30.70.890:FF:000001">
    <property type="entry name" value="Galactokinase"/>
    <property type="match status" value="1"/>
</dbReference>
<comment type="function">
    <text evidence="11">Catalyzes the transfer of the gamma-phosphate of ATP to D-galactose to form alpha-D-galactose-1-phosphate (Gal-1-P).</text>
</comment>
<evidence type="ECO:0000256" key="8">
    <source>
        <dbReference type="ARBA" id="ARBA00022842"/>
    </source>
</evidence>
<keyword evidence="17" id="KW-1185">Reference proteome</keyword>
<evidence type="ECO:0000256" key="3">
    <source>
        <dbReference type="ARBA" id="ARBA00022679"/>
    </source>
</evidence>